<feature type="domain" description="Phage capsid-like C-terminal" evidence="3">
    <location>
        <begin position="160"/>
        <end position="272"/>
    </location>
</feature>
<comment type="subcellular location">
    <subcellularLocation>
        <location evidence="1">Virion</location>
    </subcellularLocation>
</comment>
<dbReference type="InterPro" id="IPR024455">
    <property type="entry name" value="Phage_capsid"/>
</dbReference>
<evidence type="ECO:0000313" key="4">
    <source>
        <dbReference type="EMBL" id="KEJ88459.1"/>
    </source>
</evidence>
<gene>
    <name evidence="4" type="ORF">DSW25_15305</name>
</gene>
<evidence type="ECO:0000256" key="1">
    <source>
        <dbReference type="ARBA" id="ARBA00004328"/>
    </source>
</evidence>
<dbReference type="eggNOG" id="COG4653">
    <property type="taxonomic scope" value="Bacteria"/>
</dbReference>
<comment type="caution">
    <text evidence="4">The sequence shown here is derived from an EMBL/GenBank/DDBJ whole genome shotgun (WGS) entry which is preliminary data.</text>
</comment>
<proteinExistence type="predicted"/>
<dbReference type="EMBL" id="JAMC01000006">
    <property type="protein sequence ID" value="KEJ88459.1"/>
    <property type="molecule type" value="Genomic_DNA"/>
</dbReference>
<dbReference type="STRING" id="1300350.Z948_3419"/>
<organism evidence="4 5">
    <name type="scientific">Sulfitobacter donghicola DSW-25 = KCTC 12864 = JCM 14565</name>
    <dbReference type="NCBI Taxonomy" id="1300350"/>
    <lineage>
        <taxon>Bacteria</taxon>
        <taxon>Pseudomonadati</taxon>
        <taxon>Pseudomonadota</taxon>
        <taxon>Alphaproteobacteria</taxon>
        <taxon>Rhodobacterales</taxon>
        <taxon>Roseobacteraceae</taxon>
        <taxon>Sulfitobacter</taxon>
    </lineage>
</organism>
<evidence type="ECO:0000256" key="2">
    <source>
        <dbReference type="SAM" id="MobiDB-lite"/>
    </source>
</evidence>
<dbReference type="Pfam" id="PF05065">
    <property type="entry name" value="Phage_capsid"/>
    <property type="match status" value="1"/>
</dbReference>
<protein>
    <recommendedName>
        <fullName evidence="3">Phage capsid-like C-terminal domain-containing protein</fullName>
    </recommendedName>
</protein>
<sequence>MLDSTKISRRQSEIRQELAALVGKEKPTEDETRSLGDLDGEYRTNETRYRAALIAEDEQRSEAKGELETRSDREYADLIGRFELRQVALALDEGRALDGATAEVVQEMRGAGGFRGVPVPFEVLEQRSTVSTDTPSPINTRPIIDRLFPASVAARLGVSSVSIAQGSEAFPVATAGATAGWAATEGGNVPNDTAFQTGETTLSPDQTLGAHMRISRKALKQSGAGLEAAIRRDMSAAIGTELDRAILLGSGSAGEPLGVISGAATYGIVDTDMTAAAPTWTAFKAEVIAFMQANAITDPSQVKLGISPAIWGDLDDAIWDAGSGITEWDRLAKHIGAGNIVLGNQLTAGTALLTTTVNGVAPAFVGLWGGLDLIRDVYSDAQSGGLRLTGLITADVTVARGLQTRIMSNIG</sequence>
<dbReference type="NCBIfam" id="TIGR01554">
    <property type="entry name" value="major_cap_HK97"/>
    <property type="match status" value="1"/>
</dbReference>
<dbReference type="SUPFAM" id="SSF56563">
    <property type="entry name" value="Major capsid protein gp5"/>
    <property type="match status" value="1"/>
</dbReference>
<accession>A0A073IFC6</accession>
<keyword evidence="5" id="KW-1185">Reference proteome</keyword>
<feature type="region of interest" description="Disordered" evidence="2">
    <location>
        <begin position="19"/>
        <end position="41"/>
    </location>
</feature>
<dbReference type="AlphaFoldDB" id="A0A073IFC6"/>
<evidence type="ECO:0000259" key="3">
    <source>
        <dbReference type="Pfam" id="PF05065"/>
    </source>
</evidence>
<evidence type="ECO:0000313" key="5">
    <source>
        <dbReference type="Proteomes" id="UP000027734"/>
    </source>
</evidence>
<dbReference type="OrthoDB" id="7754466at2"/>
<dbReference type="Gene3D" id="3.30.2400.10">
    <property type="entry name" value="Major capsid protein gp5"/>
    <property type="match status" value="1"/>
</dbReference>
<dbReference type="RefSeq" id="WP_025060682.1">
    <property type="nucleotide sequence ID" value="NZ_JAMC01000006.1"/>
</dbReference>
<reference evidence="4 5" key="1">
    <citation type="submission" date="2014-01" db="EMBL/GenBank/DDBJ databases">
        <title>Sulfitobacter donghicola JCM 14565 Genome Sequencing.</title>
        <authorList>
            <person name="Lai Q."/>
            <person name="Hong Z."/>
        </authorList>
    </citation>
    <scope>NUCLEOTIDE SEQUENCE [LARGE SCALE GENOMIC DNA]</scope>
    <source>
        <strain evidence="4 5">JCM 14565</strain>
    </source>
</reference>
<dbReference type="Proteomes" id="UP000027734">
    <property type="component" value="Unassembled WGS sequence"/>
</dbReference>
<name>A0A073IFC6_9RHOB</name>
<dbReference type="InterPro" id="IPR054612">
    <property type="entry name" value="Phage_capsid-like_C"/>
</dbReference>
<feature type="compositionally biased region" description="Basic and acidic residues" evidence="2">
    <location>
        <begin position="23"/>
        <end position="41"/>
    </location>
</feature>